<dbReference type="CDD" id="cd00317">
    <property type="entry name" value="cyclophilin"/>
    <property type="match status" value="1"/>
</dbReference>
<proteinExistence type="predicted"/>
<dbReference type="Gene3D" id="2.60.40.10">
    <property type="entry name" value="Immunoglobulins"/>
    <property type="match status" value="2"/>
</dbReference>
<gene>
    <name evidence="6" type="ORF">K227x_25940</name>
</gene>
<sequence>MRSSQAKSDSSASTGGVRRLLEKFILGQSSPPNPKKGRLLLESLEQRQLMAGDMDLLFTDGDGVAAAAMDSQTSVQSSSSGLQTTTTAEGESAPDLVQFAKDLADAGVVFYGAGWCPACTSQKQLFGDGQHSLPFVEVTNPDRSLNATGTAEGISEFPTWDFPSGTRLVGVQSLATLSQTANVPIPQSDTPSFQPIGNLTVQTGSPMHIPIDAYDPGDGPLTVTVSVADPTLLEASVLSGNRSIRIDLQGYGDMVFELFEQRAPTASGRVADLAESGFYDGIIFHRVVDDFVIQAGDPTGTGTSGSTLGNFDDEFHPELQHNREGVLSFAKSADDTNNSQFFITETPTRFLDFNHSIFGQLVEGFDVREAISETAVNNSSQNKPINDVIIDTIDVFNDTENSVVMLKPIGNKTGTTTVTFTVTDADGNTFSQTSTVTVTADSENSQPFLNKITSPITGTAGQPVTLQLSSVDVEGDSVFYTARSASSTANGTVSVDSSTGLVTVTPASGFTGTILVDVGVSDTAISSSQTADDNQRLTFTIEGENVVAVPTAVDLQTGSDTGTSNIDNITNAGSLTFQVSGVTSGATVELVNTATGSIVGTAIASGTTVSITTNNIAALGDGTYPIAARQRVAATTSGLSSALSLVYDTTSPASVIASAATQANVGRSYVTDLISPEEGNGLTYTLTANPTGATINAATGVINWTPTTAQLGTNSFTLTLTDAAGNTRTENLTVNVAGEPVAEIKLEVTDLQGNVITSIAVGQEFLLNLIGVDARSFTKPGIYAAYADVLFDNNLVRVVPGSTIDYSDDFTVVPKGTVQAGLIDELGAVNNRIVASNEAESLIATVRMEALASGIVNIRSEPADESDSDVLIFGEDNQVSADNVAYGNVSLTVGKSFNANPDTFSVAEDSAATTLDVLANDTIITGSGNLSVVSVTQPAAGGTVTLTGGVLKFLPTADFNGTAVFTYRASDSAGIQETGSVTVTVTPVNDAPSANNDTLTVQQDSTDNALDLLSNDSFAPDTGETLTITAVGTTTAGGTVSIVSGGGSVRYTPPAGFVGTDSFTYTISDGTSTDQGSVSLTVESTDDPPTAIGDSFTVTEDAAEAAFDVMANDTRDVDNQSFVLSAVGTPSQGGTVRISGDGSQFFYRPAANFNGTETVTYTIRDTGGGVATGTATFTVTAANDAPPILDKTVPINRGGATEFVVFRLTELPANVDAGETLTIATSTSTTTTAGGTVRIDAASGTIFYTPPSGDFVGTDSMTYSISDGSLTSTGTLTLNVADYAERNIVVQFGSGIQGTINGLTLTGTNLLNETVEQVLAFNANGSISTTVLPGSYTVNVPAIPFLQNASQSQTITIESGADDGDATINIELGLLKAQYISLRDWMGRSSRQSLLVAVSPGEDGVLVVPSAQMDVIDQASVSLSSDGTNVTIRGTTNDSASAASKVTTTLTTINNRNVQPRGESGDLQLYRVSVDEDEVVFNPDTAASATTTTTTTGSSSTQALQAVAPESASQETASAAAASSQWLLGDSQAEGESIAAQSVTVADAFVPALMSASADSRAAVLPLEEGDLWVESGPDDQGQSAIDQDKIVDASSVDSAMQSVADSLTVISPSAEAMADSESLGIDAIDRLHSSNL</sequence>
<dbReference type="GO" id="GO:0016020">
    <property type="term" value="C:membrane"/>
    <property type="evidence" value="ECO:0007669"/>
    <property type="project" value="InterPro"/>
</dbReference>
<dbReference type="Proteomes" id="UP000318538">
    <property type="component" value="Chromosome"/>
</dbReference>
<dbReference type="KEGG" id="rlc:K227x_25940"/>
<dbReference type="OrthoDB" id="270889at2"/>
<dbReference type="SUPFAM" id="SSF49313">
    <property type="entry name" value="Cadherin-like"/>
    <property type="match status" value="1"/>
</dbReference>
<dbReference type="SUPFAM" id="SSF50891">
    <property type="entry name" value="Cyclophilin-like"/>
    <property type="match status" value="1"/>
</dbReference>
<dbReference type="Gene3D" id="2.40.100.10">
    <property type="entry name" value="Cyclophilin-like"/>
    <property type="match status" value="1"/>
</dbReference>
<dbReference type="GO" id="GO:0005509">
    <property type="term" value="F:calcium ion binding"/>
    <property type="evidence" value="ECO:0007669"/>
    <property type="project" value="InterPro"/>
</dbReference>
<evidence type="ECO:0000313" key="7">
    <source>
        <dbReference type="Proteomes" id="UP000318538"/>
    </source>
</evidence>
<dbReference type="Pfam" id="PF19077">
    <property type="entry name" value="Big_13"/>
    <property type="match status" value="1"/>
</dbReference>
<evidence type="ECO:0000256" key="4">
    <source>
        <dbReference type="SAM" id="MobiDB-lite"/>
    </source>
</evidence>
<dbReference type="InterPro" id="IPR029000">
    <property type="entry name" value="Cyclophilin-like_dom_sf"/>
</dbReference>
<dbReference type="PANTHER" id="PTHR45625:SF4">
    <property type="entry name" value="PEPTIDYLPROLYL ISOMERASE DOMAIN AND WD REPEAT-CONTAINING PROTEIN 1"/>
    <property type="match status" value="1"/>
</dbReference>
<feature type="compositionally biased region" description="Low complexity" evidence="4">
    <location>
        <begin position="71"/>
        <end position="87"/>
    </location>
</feature>
<dbReference type="Gene3D" id="2.60.40.2810">
    <property type="match status" value="3"/>
</dbReference>
<dbReference type="InterPro" id="IPR044016">
    <property type="entry name" value="Big_13"/>
</dbReference>
<dbReference type="Pfam" id="PF05345">
    <property type="entry name" value="He_PIG"/>
    <property type="match status" value="1"/>
</dbReference>
<keyword evidence="3 6" id="KW-0413">Isomerase</keyword>
<dbReference type="PRINTS" id="PR00153">
    <property type="entry name" value="CSAPPISMRASE"/>
</dbReference>
<reference evidence="6 7" key="1">
    <citation type="submission" date="2019-02" db="EMBL/GenBank/DDBJ databases">
        <title>Deep-cultivation of Planctomycetes and their phenomic and genomic characterization uncovers novel biology.</title>
        <authorList>
            <person name="Wiegand S."/>
            <person name="Jogler M."/>
            <person name="Boedeker C."/>
            <person name="Pinto D."/>
            <person name="Vollmers J."/>
            <person name="Rivas-Marin E."/>
            <person name="Kohn T."/>
            <person name="Peeters S.H."/>
            <person name="Heuer A."/>
            <person name="Rast P."/>
            <person name="Oberbeckmann S."/>
            <person name="Bunk B."/>
            <person name="Jeske O."/>
            <person name="Meyerdierks A."/>
            <person name="Storesund J.E."/>
            <person name="Kallscheuer N."/>
            <person name="Luecker S."/>
            <person name="Lage O.M."/>
            <person name="Pohl T."/>
            <person name="Merkel B.J."/>
            <person name="Hornburger P."/>
            <person name="Mueller R.-W."/>
            <person name="Bruemmer F."/>
            <person name="Labrenz M."/>
            <person name="Spormann A.M."/>
            <person name="Op den Camp H."/>
            <person name="Overmann J."/>
            <person name="Amann R."/>
            <person name="Jetten M.S.M."/>
            <person name="Mascher T."/>
            <person name="Medema M.H."/>
            <person name="Devos D.P."/>
            <person name="Kaster A.-K."/>
            <person name="Ovreas L."/>
            <person name="Rohde M."/>
            <person name="Galperin M.Y."/>
            <person name="Jogler C."/>
        </authorList>
    </citation>
    <scope>NUCLEOTIDE SEQUENCE [LARGE SCALE GENOMIC DNA]</scope>
    <source>
        <strain evidence="6 7">K22_7</strain>
    </source>
</reference>
<dbReference type="NCBIfam" id="NF012211">
    <property type="entry name" value="tand_rpt_95"/>
    <property type="match status" value="4"/>
</dbReference>
<dbReference type="Pfam" id="PF00160">
    <property type="entry name" value="Pro_isomerase"/>
    <property type="match status" value="1"/>
</dbReference>
<dbReference type="InterPro" id="IPR002130">
    <property type="entry name" value="Cyclophilin-type_PPIase_dom"/>
</dbReference>
<dbReference type="InterPro" id="IPR015919">
    <property type="entry name" value="Cadherin-like_sf"/>
</dbReference>
<dbReference type="GO" id="GO:0003755">
    <property type="term" value="F:peptidyl-prolyl cis-trans isomerase activity"/>
    <property type="evidence" value="ECO:0007669"/>
    <property type="project" value="UniProtKB-KW"/>
</dbReference>
<protein>
    <recommendedName>
        <fullName evidence="1">peptidylprolyl isomerase</fullName>
        <ecNumber evidence="1">5.2.1.8</ecNumber>
    </recommendedName>
</protein>
<dbReference type="EC" id="5.2.1.8" evidence="1"/>
<dbReference type="InterPro" id="IPR044666">
    <property type="entry name" value="Cyclophilin_A-like"/>
</dbReference>
<evidence type="ECO:0000259" key="5">
    <source>
        <dbReference type="PROSITE" id="PS50072"/>
    </source>
</evidence>
<feature type="domain" description="PPIase cyclophilin-type" evidence="5">
    <location>
        <begin position="241"/>
        <end position="395"/>
    </location>
</feature>
<feature type="region of interest" description="Disordered" evidence="4">
    <location>
        <begin position="69"/>
        <end position="91"/>
    </location>
</feature>
<dbReference type="Pfam" id="PF17963">
    <property type="entry name" value="Big_9"/>
    <property type="match status" value="5"/>
</dbReference>
<dbReference type="Gene3D" id="3.40.30.10">
    <property type="entry name" value="Glutaredoxin"/>
    <property type="match status" value="1"/>
</dbReference>
<dbReference type="PANTHER" id="PTHR45625">
    <property type="entry name" value="PEPTIDYL-PROLYL CIS-TRANS ISOMERASE-RELATED"/>
    <property type="match status" value="1"/>
</dbReference>
<evidence type="ECO:0000256" key="1">
    <source>
        <dbReference type="ARBA" id="ARBA00013194"/>
    </source>
</evidence>
<keyword evidence="2" id="KW-0697">Rotamase</keyword>
<keyword evidence="7" id="KW-1185">Reference proteome</keyword>
<dbReference type="EMBL" id="CP036525">
    <property type="protein sequence ID" value="QDT04205.1"/>
    <property type="molecule type" value="Genomic_DNA"/>
</dbReference>
<dbReference type="PROSITE" id="PS50072">
    <property type="entry name" value="CSA_PPIASE_2"/>
    <property type="match status" value="1"/>
</dbReference>
<accession>A0A517NAP9</accession>
<dbReference type="Gene3D" id="2.60.40.3440">
    <property type="match status" value="1"/>
</dbReference>
<name>A0A517NAP9_9BACT</name>
<organism evidence="6 7">
    <name type="scientific">Rubripirellula lacrimiformis</name>
    <dbReference type="NCBI Taxonomy" id="1930273"/>
    <lineage>
        <taxon>Bacteria</taxon>
        <taxon>Pseudomonadati</taxon>
        <taxon>Planctomycetota</taxon>
        <taxon>Planctomycetia</taxon>
        <taxon>Pirellulales</taxon>
        <taxon>Pirellulaceae</taxon>
        <taxon>Rubripirellula</taxon>
    </lineage>
</organism>
<evidence type="ECO:0000256" key="3">
    <source>
        <dbReference type="ARBA" id="ARBA00023235"/>
    </source>
</evidence>
<dbReference type="RefSeq" id="WP_145169731.1">
    <property type="nucleotide sequence ID" value="NZ_CP036525.1"/>
</dbReference>
<evidence type="ECO:0000313" key="6">
    <source>
        <dbReference type="EMBL" id="QDT04205.1"/>
    </source>
</evidence>
<dbReference type="InterPro" id="IPR013783">
    <property type="entry name" value="Ig-like_fold"/>
</dbReference>
<evidence type="ECO:0000256" key="2">
    <source>
        <dbReference type="ARBA" id="ARBA00023110"/>
    </source>
</evidence>